<dbReference type="AlphaFoldDB" id="A0AAJ7L5Q9"/>
<evidence type="ECO:0000313" key="3">
    <source>
        <dbReference type="RefSeq" id="XP_018496631.1"/>
    </source>
</evidence>
<proteinExistence type="predicted"/>
<dbReference type="KEGG" id="goe:100905696"/>
<feature type="domain" description="DUF659" evidence="1">
    <location>
        <begin position="35"/>
        <end position="192"/>
    </location>
</feature>
<gene>
    <name evidence="3" type="primary">LOC100905696</name>
</gene>
<dbReference type="SUPFAM" id="SSF53098">
    <property type="entry name" value="Ribonuclease H-like"/>
    <property type="match status" value="1"/>
</dbReference>
<dbReference type="GeneID" id="100905696"/>
<dbReference type="RefSeq" id="XP_018496631.1">
    <property type="nucleotide sequence ID" value="XM_018641115.1"/>
</dbReference>
<dbReference type="InterPro" id="IPR007021">
    <property type="entry name" value="DUF659"/>
</dbReference>
<keyword evidence="2" id="KW-1185">Reference proteome</keyword>
<dbReference type="InterPro" id="IPR012337">
    <property type="entry name" value="RNaseH-like_sf"/>
</dbReference>
<reference evidence="3" key="1">
    <citation type="submission" date="2025-08" db="UniProtKB">
        <authorList>
            <consortium name="RefSeq"/>
        </authorList>
    </citation>
    <scope>IDENTIFICATION</scope>
</reference>
<sequence length="288" mass="32726">MDLCQMLVETNIPLYKVQDPSFKNFMLKYCKEILPDHTTLRKHYLKKLYEGTIHRIRSAIGDKRIWVSIDETTDAKGQYVVNTVIGCLTAEESSTPYLIDSEIVERTNHATTAQAFMNSLNLLWPEGIQHNKVLLFVSDAAPYMKKAAAGLKVLFPNMIHVTCLAHGIHRVCEEIRVLFPEVDSIIANVKKIFLKAPPRIRVLRATAPNVPSPPEPILTRWGTWLSAALYYARHLEDIRRVLEELDESEAAAIKKSKDLLLNTSVKSHLTFIAANFSALPDYIKKTRM</sequence>
<protein>
    <submittedName>
        <fullName evidence="3">Uncharacterized protein LOC100905696</fullName>
    </submittedName>
</protein>
<evidence type="ECO:0000313" key="2">
    <source>
        <dbReference type="Proteomes" id="UP000694867"/>
    </source>
</evidence>
<organism evidence="2 3">
    <name type="scientific">Galendromus occidentalis</name>
    <name type="common">western predatory mite</name>
    <dbReference type="NCBI Taxonomy" id="34638"/>
    <lineage>
        <taxon>Eukaryota</taxon>
        <taxon>Metazoa</taxon>
        <taxon>Ecdysozoa</taxon>
        <taxon>Arthropoda</taxon>
        <taxon>Chelicerata</taxon>
        <taxon>Arachnida</taxon>
        <taxon>Acari</taxon>
        <taxon>Parasitiformes</taxon>
        <taxon>Mesostigmata</taxon>
        <taxon>Gamasina</taxon>
        <taxon>Phytoseioidea</taxon>
        <taxon>Phytoseiidae</taxon>
        <taxon>Typhlodrominae</taxon>
        <taxon>Galendromus</taxon>
    </lineage>
</organism>
<dbReference type="Proteomes" id="UP000694867">
    <property type="component" value="Unplaced"/>
</dbReference>
<dbReference type="Pfam" id="PF04937">
    <property type="entry name" value="DUF659"/>
    <property type="match status" value="1"/>
</dbReference>
<accession>A0AAJ7L5Q9</accession>
<name>A0AAJ7L5Q9_9ACAR</name>
<evidence type="ECO:0000259" key="1">
    <source>
        <dbReference type="Pfam" id="PF04937"/>
    </source>
</evidence>